<dbReference type="Gene3D" id="3.30.1330.200">
    <property type="match status" value="1"/>
</dbReference>
<dbReference type="PANTHER" id="PTHR35147">
    <property type="entry name" value="CHEMORECEPTOR GLUTAMINE DEAMIDASE CHED-RELATED"/>
    <property type="match status" value="1"/>
</dbReference>
<accession>A0ABZ0Y5A9</accession>
<dbReference type="Pfam" id="PF03975">
    <property type="entry name" value="CheD"/>
    <property type="match status" value="1"/>
</dbReference>
<dbReference type="InterPro" id="IPR011324">
    <property type="entry name" value="Cytotoxic_necrot_fac-like_cat"/>
</dbReference>
<name>A0ABZ0Y5A9_9BURK</name>
<dbReference type="PANTHER" id="PTHR35147:SF1">
    <property type="entry name" value="CHEMORECEPTOR GLUTAMINE DEAMIDASE CHED-RELATED"/>
    <property type="match status" value="1"/>
</dbReference>
<keyword evidence="1" id="KW-0145">Chemotaxis</keyword>
<evidence type="ECO:0000256" key="2">
    <source>
        <dbReference type="ARBA" id="ARBA00022801"/>
    </source>
</evidence>
<dbReference type="SUPFAM" id="SSF64438">
    <property type="entry name" value="CNF1/YfiH-like putative cysteine hydrolases"/>
    <property type="match status" value="1"/>
</dbReference>
<dbReference type="RefSeq" id="WP_019921240.1">
    <property type="nucleotide sequence ID" value="NZ_CP140152.1"/>
</dbReference>
<evidence type="ECO:0000313" key="4">
    <source>
        <dbReference type="Proteomes" id="UP001326110"/>
    </source>
</evidence>
<reference evidence="3 4" key="1">
    <citation type="submission" date="2023-11" db="EMBL/GenBank/DDBJ databases">
        <title>MicrobeMod: A computational toolkit for identifying prokaryotic methylation and restriction-modification with nanopore sequencing.</title>
        <authorList>
            <person name="Crits-Christoph A."/>
            <person name="Kang S.C."/>
            <person name="Lee H."/>
            <person name="Ostrov N."/>
        </authorList>
    </citation>
    <scope>NUCLEOTIDE SEQUENCE [LARGE SCALE GENOMIC DNA]</scope>
    <source>
        <strain evidence="3 4">ATCC 25935</strain>
    </source>
</reference>
<dbReference type="EMBL" id="CP140152">
    <property type="protein sequence ID" value="WQH07225.1"/>
    <property type="molecule type" value="Genomic_DNA"/>
</dbReference>
<dbReference type="Proteomes" id="UP001326110">
    <property type="component" value="Chromosome"/>
</dbReference>
<dbReference type="InterPro" id="IPR005659">
    <property type="entry name" value="Chemorcpt_Glu_NH3ase_CheD"/>
</dbReference>
<gene>
    <name evidence="3" type="ORF">SR858_13075</name>
</gene>
<keyword evidence="4" id="KW-1185">Reference proteome</keyword>
<organism evidence="3 4">
    <name type="scientific">Duganella zoogloeoides</name>
    <dbReference type="NCBI Taxonomy" id="75659"/>
    <lineage>
        <taxon>Bacteria</taxon>
        <taxon>Pseudomonadati</taxon>
        <taxon>Pseudomonadota</taxon>
        <taxon>Betaproteobacteria</taxon>
        <taxon>Burkholderiales</taxon>
        <taxon>Oxalobacteraceae</taxon>
        <taxon>Telluria group</taxon>
        <taxon>Duganella</taxon>
    </lineage>
</organism>
<keyword evidence="2" id="KW-0378">Hydrolase</keyword>
<dbReference type="GeneID" id="43163011"/>
<protein>
    <submittedName>
        <fullName evidence="3">Chemotaxis protein CheD</fullName>
    </submittedName>
</protein>
<proteinExistence type="predicted"/>
<sequence>MHAQPSLFPADLASRAPWFDADAAPIAAAGGQRCFHVNIGELRVGARTDQLQALLGSCVGIALLWKKRGRCGLAHCLLPESPVAPTELGARYVSQAVPSLLRLMGACVADYADIEVVVAGGGNMLEACSARFQIGQQNIDAAQKHLRLHGLHVRFAEVGGKCGRTLTVDCATQEVRVSAIQKPARVVHHA</sequence>
<evidence type="ECO:0000256" key="1">
    <source>
        <dbReference type="ARBA" id="ARBA00022500"/>
    </source>
</evidence>
<evidence type="ECO:0000313" key="3">
    <source>
        <dbReference type="EMBL" id="WQH07225.1"/>
    </source>
</evidence>
<dbReference type="CDD" id="cd16352">
    <property type="entry name" value="CheD"/>
    <property type="match status" value="1"/>
</dbReference>
<dbReference type="InterPro" id="IPR038592">
    <property type="entry name" value="CheD-like_sf"/>
</dbReference>